<protein>
    <recommendedName>
        <fullName evidence="3">Ribosome biogenesis protein UTP30</fullName>
    </recommendedName>
</protein>
<organism evidence="2">
    <name type="scientific">Vanderwaltozyma polyspora (strain ATCC 22028 / DSM 70294 / BCRC 21397 / CBS 2163 / NBRC 10782 / NRRL Y-8283 / UCD 57-17)</name>
    <name type="common">Kluyveromyces polysporus</name>
    <dbReference type="NCBI Taxonomy" id="436907"/>
    <lineage>
        <taxon>Eukaryota</taxon>
        <taxon>Fungi</taxon>
        <taxon>Dikarya</taxon>
        <taxon>Ascomycota</taxon>
        <taxon>Saccharomycotina</taxon>
        <taxon>Saccharomycetes</taxon>
        <taxon>Saccharomycetales</taxon>
        <taxon>Saccharomycetaceae</taxon>
        <taxon>Vanderwaltozyma</taxon>
    </lineage>
</organism>
<dbReference type="OMA" id="ADFRVHH"/>
<dbReference type="EMBL" id="DS480405">
    <property type="protein sequence ID" value="EDO17400.1"/>
    <property type="molecule type" value="Genomic_DNA"/>
</dbReference>
<dbReference type="GO" id="GO:0000462">
    <property type="term" value="P:maturation of SSU-rRNA from tricistronic rRNA transcript (SSU-rRNA, 5.8S rRNA, LSU-rRNA)"/>
    <property type="evidence" value="ECO:0007669"/>
    <property type="project" value="EnsemblFungi"/>
</dbReference>
<gene>
    <name evidence="1" type="ORF">Kpol_1060p57</name>
</gene>
<dbReference type="OrthoDB" id="10251727at2759"/>
<dbReference type="RefSeq" id="XP_001645258.1">
    <property type="nucleotide sequence ID" value="XM_001645208.1"/>
</dbReference>
<keyword evidence="2" id="KW-1185">Reference proteome</keyword>
<dbReference type="Pfam" id="PF00687">
    <property type="entry name" value="Ribosomal_L1"/>
    <property type="match status" value="1"/>
</dbReference>
<accession>A7TK54</accession>
<dbReference type="InterPro" id="IPR028364">
    <property type="entry name" value="Ribosomal_uL1/biogenesis"/>
</dbReference>
<dbReference type="Proteomes" id="UP000000267">
    <property type="component" value="Unassembled WGS sequence"/>
</dbReference>
<evidence type="ECO:0000313" key="1">
    <source>
        <dbReference type="EMBL" id="EDO17400.1"/>
    </source>
</evidence>
<dbReference type="GO" id="GO:0032040">
    <property type="term" value="C:small-subunit processome"/>
    <property type="evidence" value="ECO:0007669"/>
    <property type="project" value="EnsemblFungi"/>
</dbReference>
<dbReference type="SUPFAM" id="SSF56808">
    <property type="entry name" value="Ribosomal protein L1"/>
    <property type="match status" value="1"/>
</dbReference>
<dbReference type="GeneID" id="5545618"/>
<dbReference type="InParanoid" id="A7TK54"/>
<dbReference type="eggNOG" id="KOG1685">
    <property type="taxonomic scope" value="Eukaryota"/>
</dbReference>
<evidence type="ECO:0000313" key="2">
    <source>
        <dbReference type="Proteomes" id="UP000000267"/>
    </source>
</evidence>
<dbReference type="InterPro" id="IPR023674">
    <property type="entry name" value="Ribosomal_uL1-like"/>
</dbReference>
<sequence>MASKLNLNKDPLVAKAVTSLVNHCENDPKLKNDKNIHITITMSKKPAVSKDHTPRIIPLSCCKLNKPKELRILLITKDPSTFYKDILTKDEATSELFKEIIGLKNLKRRFRGSKLNQLYKEFDLIVADYRVHHLLPTVLGSRFYNGNKKLPFVIKMSRKELVRHQKTEEECDPIYVRAQIRSICKNTSYVLSGDDTIAVKIGVLHKHSISEMVENIQDIVDFLSDKTKKPQGGIIKGGIKKIWVKTPNSDSLAIYDSTN</sequence>
<dbReference type="HOGENOM" id="CLU_063901_0_0_1"/>
<name>A7TK54_VANPO</name>
<proteinExistence type="predicted"/>
<dbReference type="GO" id="GO:0030686">
    <property type="term" value="C:90S preribosome"/>
    <property type="evidence" value="ECO:0007669"/>
    <property type="project" value="EnsemblFungi"/>
</dbReference>
<dbReference type="AlphaFoldDB" id="A7TK54"/>
<dbReference type="STRING" id="436907.A7TK54"/>
<dbReference type="PhylomeDB" id="A7TK54"/>
<dbReference type="FunCoup" id="A7TK54">
    <property type="interactions" value="407"/>
</dbReference>
<evidence type="ECO:0008006" key="3">
    <source>
        <dbReference type="Google" id="ProtNLM"/>
    </source>
</evidence>
<reference evidence="1 2" key="1">
    <citation type="journal article" date="2007" name="Proc. Natl. Acad. Sci. U.S.A.">
        <title>Independent sorting-out of thousands of duplicated gene pairs in two yeast species descended from a whole-genome duplication.</title>
        <authorList>
            <person name="Scannell D.R."/>
            <person name="Frank A.C."/>
            <person name="Conant G.C."/>
            <person name="Byrne K.P."/>
            <person name="Woolfit M."/>
            <person name="Wolfe K.H."/>
        </authorList>
    </citation>
    <scope>NUCLEOTIDE SEQUENCE [LARGE SCALE GENOMIC DNA]</scope>
    <source>
        <strain evidence="2">ATCC 22028 / DSM 70294 / BCRC 21397 / CBS 2163 / NBRC 10782 / NRRL Y-8283 / UCD 57-17</strain>
    </source>
</reference>
<dbReference type="KEGG" id="vpo:Kpol_1060p57"/>